<dbReference type="InterPro" id="IPR018247">
    <property type="entry name" value="EF_Hand_1_Ca_BS"/>
</dbReference>
<feature type="region of interest" description="Disordered" evidence="3">
    <location>
        <begin position="221"/>
        <end position="252"/>
    </location>
</feature>
<sequence>MSAAEWYAHKSLGDGVFWIQERFYESGNRANIWLVRGSHQDVVIDTGLGLRSLPEYLQAKGLLGDASESGRKNPLLAIGTHVHFDHSGGLHQFRQVAVHEAEADALANGDNFETVTWLYDSEIVRAPTPGWRASQYRVQAVKPTHILQEGDVINLGDKQLTVMHMPGHSRGSICLHDKEHKMLFSGDVAYDGSMIDWLPYSRISDYVNTCERLLELVDGDLPSDRRRSSHPQGRWKSPPRKGAEPQCAPSRPDCSVRAITVNQSPIATALPDRVNDVAHHGSAPFPGGRLPPPLGMTAPPPQPHHRNELAVDKTKRKKRRELTEEQKQEIKEAFELFDTDKDKEIDYHELKVAMRALGFDVKKADVLKILKDYDREGTGKIAFDDFSEVVTDWMLDRDPQEEMIKAFKLFDDDDSGKISLRNLRRVARELDENMTDEELRAMIDEFDNDGDGESKSTTVISLKHDCQPLFNITSKHVKISRIDFITDSTTTWQKNC</sequence>
<reference evidence="5" key="1">
    <citation type="journal article" date="2021" name="Cell">
        <title>Tracing the genetic footprints of vertebrate landing in non-teleost ray-finned fishes.</title>
        <authorList>
            <person name="Bi X."/>
            <person name="Wang K."/>
            <person name="Yang L."/>
            <person name="Pan H."/>
            <person name="Jiang H."/>
            <person name="Wei Q."/>
            <person name="Fang M."/>
            <person name="Yu H."/>
            <person name="Zhu C."/>
            <person name="Cai Y."/>
            <person name="He Y."/>
            <person name="Gan X."/>
            <person name="Zeng H."/>
            <person name="Yu D."/>
            <person name="Zhu Y."/>
            <person name="Jiang H."/>
            <person name="Qiu Q."/>
            <person name="Yang H."/>
            <person name="Zhang Y.E."/>
            <person name="Wang W."/>
            <person name="Zhu M."/>
            <person name="He S."/>
            <person name="Zhang G."/>
        </authorList>
    </citation>
    <scope>NUCLEOTIDE SEQUENCE</scope>
    <source>
        <strain evidence="5">Pddl_001</strain>
    </source>
</reference>
<feature type="domain" description="EF-hand" evidence="4">
    <location>
        <begin position="325"/>
        <end position="360"/>
    </location>
</feature>
<dbReference type="Pfam" id="PF00753">
    <property type="entry name" value="Lactamase_B"/>
    <property type="match status" value="1"/>
</dbReference>
<dbReference type="SMART" id="SM00054">
    <property type="entry name" value="EFh"/>
    <property type="match status" value="4"/>
</dbReference>
<dbReference type="PROSITE" id="PS50222">
    <property type="entry name" value="EF_HAND_2"/>
    <property type="match status" value="3"/>
</dbReference>
<dbReference type="InterPro" id="IPR011992">
    <property type="entry name" value="EF-hand-dom_pair"/>
</dbReference>
<dbReference type="InterPro" id="IPR050855">
    <property type="entry name" value="NDM-1-like"/>
</dbReference>
<feature type="domain" description="EF-hand" evidence="4">
    <location>
        <begin position="361"/>
        <end position="396"/>
    </location>
</feature>
<dbReference type="Pfam" id="PF13499">
    <property type="entry name" value="EF-hand_7"/>
    <property type="match status" value="2"/>
</dbReference>
<dbReference type="SUPFAM" id="SSF47473">
    <property type="entry name" value="EF-hand"/>
    <property type="match status" value="1"/>
</dbReference>
<feature type="domain" description="EF-hand" evidence="4">
    <location>
        <begin position="398"/>
        <end position="433"/>
    </location>
</feature>
<evidence type="ECO:0000256" key="2">
    <source>
        <dbReference type="ARBA" id="ARBA00022837"/>
    </source>
</evidence>
<dbReference type="InterPro" id="IPR001279">
    <property type="entry name" value="Metallo-B-lactamas"/>
</dbReference>
<evidence type="ECO:0000256" key="1">
    <source>
        <dbReference type="ARBA" id="ARBA00022723"/>
    </source>
</evidence>
<evidence type="ECO:0000259" key="4">
    <source>
        <dbReference type="PROSITE" id="PS50222"/>
    </source>
</evidence>
<keyword evidence="1" id="KW-0479">Metal-binding</keyword>
<dbReference type="CDD" id="cd07712">
    <property type="entry name" value="MBLAC2-like_MBL-fold"/>
    <property type="match status" value="1"/>
</dbReference>
<dbReference type="PANTHER" id="PTHR42951:SF4">
    <property type="entry name" value="ACYL-COENZYME A THIOESTERASE MBLAC2"/>
    <property type="match status" value="1"/>
</dbReference>
<evidence type="ECO:0000313" key="6">
    <source>
        <dbReference type="Proteomes" id="UP001166093"/>
    </source>
</evidence>
<evidence type="ECO:0000256" key="3">
    <source>
        <dbReference type="SAM" id="MobiDB-lite"/>
    </source>
</evidence>
<evidence type="ECO:0000313" key="5">
    <source>
        <dbReference type="EMBL" id="MBN3285437.1"/>
    </source>
</evidence>
<accession>A0ABS2YFW7</accession>
<dbReference type="SMART" id="SM00849">
    <property type="entry name" value="Lactamase_B"/>
    <property type="match status" value="1"/>
</dbReference>
<feature type="non-terminal residue" evidence="5">
    <location>
        <position position="496"/>
    </location>
</feature>
<feature type="non-terminal residue" evidence="5">
    <location>
        <position position="1"/>
    </location>
</feature>
<keyword evidence="2" id="KW-0106">Calcium</keyword>
<organism evidence="5 6">
    <name type="scientific">Polyodon spathula</name>
    <name type="common">North American paddlefish</name>
    <name type="synonym">Squalus spathula</name>
    <dbReference type="NCBI Taxonomy" id="7913"/>
    <lineage>
        <taxon>Eukaryota</taxon>
        <taxon>Metazoa</taxon>
        <taxon>Chordata</taxon>
        <taxon>Craniata</taxon>
        <taxon>Vertebrata</taxon>
        <taxon>Euteleostomi</taxon>
        <taxon>Actinopterygii</taxon>
        <taxon>Chondrostei</taxon>
        <taxon>Acipenseriformes</taxon>
        <taxon>Polyodontidae</taxon>
        <taxon>Polyodon</taxon>
    </lineage>
</organism>
<name>A0ABS2YFW7_POLSP</name>
<comment type="caution">
    <text evidence="5">The sequence shown here is derived from an EMBL/GenBank/DDBJ whole genome shotgun (WGS) entry which is preliminary data.</text>
</comment>
<keyword evidence="6" id="KW-1185">Reference proteome</keyword>
<dbReference type="Gene3D" id="3.60.15.10">
    <property type="entry name" value="Ribonuclease Z/Hydroxyacylglutathione hydrolase-like"/>
    <property type="match status" value="1"/>
</dbReference>
<dbReference type="SUPFAM" id="SSF56281">
    <property type="entry name" value="Metallo-hydrolase/oxidoreductase"/>
    <property type="match status" value="1"/>
</dbReference>
<dbReference type="PROSITE" id="PS00018">
    <property type="entry name" value="EF_HAND_1"/>
    <property type="match status" value="1"/>
</dbReference>
<dbReference type="CDD" id="cd00051">
    <property type="entry name" value="EFh"/>
    <property type="match status" value="2"/>
</dbReference>
<dbReference type="InterPro" id="IPR036866">
    <property type="entry name" value="RibonucZ/Hydroxyglut_hydro"/>
</dbReference>
<dbReference type="EMBL" id="JAAWVQ010147589">
    <property type="protein sequence ID" value="MBN3285437.1"/>
    <property type="molecule type" value="Genomic_DNA"/>
</dbReference>
<dbReference type="Proteomes" id="UP001166093">
    <property type="component" value="Unassembled WGS sequence"/>
</dbReference>
<proteinExistence type="predicted"/>
<dbReference type="Gene3D" id="1.10.238.10">
    <property type="entry name" value="EF-hand"/>
    <property type="match status" value="2"/>
</dbReference>
<gene>
    <name evidence="5" type="primary">Mblac2_1</name>
    <name evidence="5" type="ORF">GTO93_0015356</name>
</gene>
<dbReference type="InterPro" id="IPR002048">
    <property type="entry name" value="EF_hand_dom"/>
</dbReference>
<protein>
    <submittedName>
        <fullName evidence="5">MBLC2 protein</fullName>
    </submittedName>
</protein>
<dbReference type="PANTHER" id="PTHR42951">
    <property type="entry name" value="METALLO-BETA-LACTAMASE DOMAIN-CONTAINING"/>
    <property type="match status" value="1"/>
</dbReference>